<gene>
    <name evidence="2" type="ORF">BCR36DRAFT_224135</name>
</gene>
<dbReference type="Gene3D" id="3.30.1520.10">
    <property type="entry name" value="Phox-like domain"/>
    <property type="match status" value="1"/>
</dbReference>
<dbReference type="AlphaFoldDB" id="A0A1Y1V041"/>
<evidence type="ECO:0000313" key="3">
    <source>
        <dbReference type="Proteomes" id="UP000193719"/>
    </source>
</evidence>
<keyword evidence="3" id="KW-1185">Reference proteome</keyword>
<dbReference type="Proteomes" id="UP000193719">
    <property type="component" value="Unassembled WGS sequence"/>
</dbReference>
<feature type="domain" description="PX" evidence="1">
    <location>
        <begin position="21"/>
        <end position="130"/>
    </location>
</feature>
<dbReference type="EMBL" id="MCFH01000046">
    <property type="protein sequence ID" value="ORX44373.1"/>
    <property type="molecule type" value="Genomic_DNA"/>
</dbReference>
<organism evidence="2 3">
    <name type="scientific">Piromyces finnis</name>
    <dbReference type="NCBI Taxonomy" id="1754191"/>
    <lineage>
        <taxon>Eukaryota</taxon>
        <taxon>Fungi</taxon>
        <taxon>Fungi incertae sedis</taxon>
        <taxon>Chytridiomycota</taxon>
        <taxon>Chytridiomycota incertae sedis</taxon>
        <taxon>Neocallimastigomycetes</taxon>
        <taxon>Neocallimastigales</taxon>
        <taxon>Neocallimastigaceae</taxon>
        <taxon>Piromyces</taxon>
    </lineage>
</organism>
<dbReference type="Pfam" id="PF00787">
    <property type="entry name" value="PX"/>
    <property type="match status" value="1"/>
</dbReference>
<sequence>KDNYDDNEEKGSQISLSEEYPIRNAIVNNVICKMKNAKKYYVYEIIVNLNNDVSKTIPSLKEQAGKSIKVYHTYEEFFDFHFQFIEANIANRNNKNNIAINQIPTLPSQIQYINDRIAQKRIFGLQTYIN</sequence>
<protein>
    <recommendedName>
        <fullName evidence="1">PX domain-containing protein</fullName>
    </recommendedName>
</protein>
<reference evidence="2 3" key="1">
    <citation type="submission" date="2016-08" db="EMBL/GenBank/DDBJ databases">
        <title>Genomes of anaerobic fungi encode conserved fungal cellulosomes for biomass hydrolysis.</title>
        <authorList>
            <consortium name="DOE Joint Genome Institute"/>
            <person name="Haitjema C.H."/>
            <person name="Gilmore S.P."/>
            <person name="Henske J.K."/>
            <person name="Solomon K.V."/>
            <person name="De Groot R."/>
            <person name="Kuo A."/>
            <person name="Mondo S.J."/>
            <person name="Salamov A.A."/>
            <person name="Labutti K."/>
            <person name="Zhao Z."/>
            <person name="Chiniquy J."/>
            <person name="Barry K."/>
            <person name="Brewer H.M."/>
            <person name="Purvine S.O."/>
            <person name="Wright A.T."/>
            <person name="Boxma B."/>
            <person name="Van Alen T."/>
            <person name="Hackstein J.H."/>
            <person name="Baker S.E."/>
            <person name="Grigoriev I.V."/>
            <person name="O'Malley M.A."/>
        </authorList>
    </citation>
    <scope>NUCLEOTIDE SEQUENCE [LARGE SCALE GENOMIC DNA]</scope>
    <source>
        <strain evidence="3">finn</strain>
    </source>
</reference>
<feature type="non-terminal residue" evidence="2">
    <location>
        <position position="130"/>
    </location>
</feature>
<dbReference type="GO" id="GO:0035091">
    <property type="term" value="F:phosphatidylinositol binding"/>
    <property type="evidence" value="ECO:0007669"/>
    <property type="project" value="InterPro"/>
</dbReference>
<name>A0A1Y1V041_9FUNG</name>
<comment type="caution">
    <text evidence="2">The sequence shown here is derived from an EMBL/GenBank/DDBJ whole genome shotgun (WGS) entry which is preliminary data.</text>
</comment>
<feature type="non-terminal residue" evidence="2">
    <location>
        <position position="1"/>
    </location>
</feature>
<dbReference type="PROSITE" id="PS50195">
    <property type="entry name" value="PX"/>
    <property type="match status" value="1"/>
</dbReference>
<evidence type="ECO:0000259" key="1">
    <source>
        <dbReference type="PROSITE" id="PS50195"/>
    </source>
</evidence>
<proteinExistence type="predicted"/>
<reference evidence="2 3" key="2">
    <citation type="submission" date="2016-08" db="EMBL/GenBank/DDBJ databases">
        <title>Pervasive Adenine N6-methylation of Active Genes in Fungi.</title>
        <authorList>
            <consortium name="DOE Joint Genome Institute"/>
            <person name="Mondo S.J."/>
            <person name="Dannebaum R.O."/>
            <person name="Kuo R.C."/>
            <person name="Labutti K."/>
            <person name="Haridas S."/>
            <person name="Kuo A."/>
            <person name="Salamov A."/>
            <person name="Ahrendt S.R."/>
            <person name="Lipzen A."/>
            <person name="Sullivan W."/>
            <person name="Andreopoulos W.B."/>
            <person name="Clum A."/>
            <person name="Lindquist E."/>
            <person name="Daum C."/>
            <person name="Ramamoorthy G.K."/>
            <person name="Gryganskyi A."/>
            <person name="Culley D."/>
            <person name="Magnuson J.K."/>
            <person name="James T.Y."/>
            <person name="O'Malley M.A."/>
            <person name="Stajich J.E."/>
            <person name="Spatafora J.W."/>
            <person name="Visel A."/>
            <person name="Grigoriev I.V."/>
        </authorList>
    </citation>
    <scope>NUCLEOTIDE SEQUENCE [LARGE SCALE GENOMIC DNA]</scope>
    <source>
        <strain evidence="3">finn</strain>
    </source>
</reference>
<accession>A0A1Y1V041</accession>
<evidence type="ECO:0000313" key="2">
    <source>
        <dbReference type="EMBL" id="ORX44373.1"/>
    </source>
</evidence>
<dbReference type="SUPFAM" id="SSF64268">
    <property type="entry name" value="PX domain"/>
    <property type="match status" value="1"/>
</dbReference>
<dbReference type="InterPro" id="IPR001683">
    <property type="entry name" value="PX_dom"/>
</dbReference>
<dbReference type="InterPro" id="IPR036871">
    <property type="entry name" value="PX_dom_sf"/>
</dbReference>